<dbReference type="GO" id="GO:0003677">
    <property type="term" value="F:DNA binding"/>
    <property type="evidence" value="ECO:0007669"/>
    <property type="project" value="UniProtKB-KW"/>
</dbReference>
<evidence type="ECO:0000256" key="5">
    <source>
        <dbReference type="ARBA" id="ARBA00023163"/>
    </source>
</evidence>
<reference evidence="9 10" key="1">
    <citation type="submission" date="2017-08" db="EMBL/GenBank/DDBJ databases">
        <title>Infants hospitalized years apart are colonized by the same room-sourced microbial strains.</title>
        <authorList>
            <person name="Brooks B."/>
            <person name="Olm M.R."/>
            <person name="Firek B.A."/>
            <person name="Baker R."/>
            <person name="Thomas B.C."/>
            <person name="Morowitz M.J."/>
            <person name="Banfield J.F."/>
        </authorList>
    </citation>
    <scope>NUCLEOTIDE SEQUENCE [LARGE SCALE GENOMIC DNA]</scope>
    <source>
        <strain evidence="9">S2_003_000_R1_3</strain>
    </source>
</reference>
<proteinExistence type="inferred from homology"/>
<dbReference type="InterPro" id="IPR007627">
    <property type="entry name" value="RNA_pol_sigma70_r2"/>
</dbReference>
<name>A0A2W5SR53_9CORY</name>
<dbReference type="InterPro" id="IPR036388">
    <property type="entry name" value="WH-like_DNA-bd_sf"/>
</dbReference>
<dbReference type="NCBIfam" id="TIGR02937">
    <property type="entry name" value="sigma70-ECF"/>
    <property type="match status" value="1"/>
</dbReference>
<evidence type="ECO:0000256" key="1">
    <source>
        <dbReference type="ARBA" id="ARBA00010641"/>
    </source>
</evidence>
<dbReference type="SUPFAM" id="SSF88946">
    <property type="entry name" value="Sigma2 domain of RNA polymerase sigma factors"/>
    <property type="match status" value="1"/>
</dbReference>
<dbReference type="Proteomes" id="UP000249432">
    <property type="component" value="Unassembled WGS sequence"/>
</dbReference>
<keyword evidence="3" id="KW-0731">Sigma factor</keyword>
<protein>
    <submittedName>
        <fullName evidence="9">RNA polymerase sigma factor SigM</fullName>
    </submittedName>
</protein>
<feature type="compositionally biased region" description="Basic and acidic residues" evidence="6">
    <location>
        <begin position="31"/>
        <end position="48"/>
    </location>
</feature>
<dbReference type="Gene3D" id="1.10.1740.10">
    <property type="match status" value="1"/>
</dbReference>
<keyword evidence="2" id="KW-0805">Transcription regulation</keyword>
<evidence type="ECO:0000256" key="6">
    <source>
        <dbReference type="SAM" id="MobiDB-lite"/>
    </source>
</evidence>
<dbReference type="GO" id="GO:0006352">
    <property type="term" value="P:DNA-templated transcription initiation"/>
    <property type="evidence" value="ECO:0007669"/>
    <property type="project" value="InterPro"/>
</dbReference>
<feature type="compositionally biased region" description="Basic and acidic residues" evidence="6">
    <location>
        <begin position="55"/>
        <end position="69"/>
    </location>
</feature>
<gene>
    <name evidence="9" type="ORF">DI525_03425</name>
</gene>
<evidence type="ECO:0000259" key="7">
    <source>
        <dbReference type="Pfam" id="PF04542"/>
    </source>
</evidence>
<dbReference type="InterPro" id="IPR013249">
    <property type="entry name" value="RNA_pol_sigma70_r4_t2"/>
</dbReference>
<dbReference type="PANTHER" id="PTHR43133:SF8">
    <property type="entry name" value="RNA POLYMERASE SIGMA FACTOR HI_1459-RELATED"/>
    <property type="match status" value="1"/>
</dbReference>
<keyword evidence="5" id="KW-0804">Transcription</keyword>
<dbReference type="InterPro" id="IPR039425">
    <property type="entry name" value="RNA_pol_sigma-70-like"/>
</dbReference>
<dbReference type="InterPro" id="IPR013325">
    <property type="entry name" value="RNA_pol_sigma_r2"/>
</dbReference>
<evidence type="ECO:0000313" key="10">
    <source>
        <dbReference type="Proteomes" id="UP000249432"/>
    </source>
</evidence>
<dbReference type="Pfam" id="PF04542">
    <property type="entry name" value="Sigma70_r2"/>
    <property type="match status" value="1"/>
</dbReference>
<dbReference type="SUPFAM" id="SSF88659">
    <property type="entry name" value="Sigma3 and sigma4 domains of RNA polymerase sigma factors"/>
    <property type="match status" value="1"/>
</dbReference>
<comment type="similarity">
    <text evidence="1">Belongs to the sigma-70 factor family. ECF subfamily.</text>
</comment>
<evidence type="ECO:0000313" key="9">
    <source>
        <dbReference type="EMBL" id="PZR05709.1"/>
    </source>
</evidence>
<evidence type="ECO:0000256" key="3">
    <source>
        <dbReference type="ARBA" id="ARBA00023082"/>
    </source>
</evidence>
<accession>A0A2W5SR53</accession>
<sequence length="249" mass="27372">MVLIGGRARISSGDGPLPNQSQNTVALGDADGSHVEDRPAVDTHHAADTHAANAHADDGPRRGYDSRCPRPRELETMSDRELFAAVSAGQADAMVVLARRHEKSIRFAISRWVDCPEDVDDLWQDTLFKAQRAATMFRGRCAPGTWLHRIAVNTTKDYLRRRGNARMVVLDDATLPAEFFRANEGGLRAALKTALAGLDEPFRTTFLLVDLYGFSVKETAAKLDISPGTVKSRCSRARQALRTALSEEE</sequence>
<evidence type="ECO:0000256" key="2">
    <source>
        <dbReference type="ARBA" id="ARBA00023015"/>
    </source>
</evidence>
<dbReference type="PANTHER" id="PTHR43133">
    <property type="entry name" value="RNA POLYMERASE ECF-TYPE SIGMA FACTO"/>
    <property type="match status" value="1"/>
</dbReference>
<dbReference type="EMBL" id="QFRA01000005">
    <property type="protein sequence ID" value="PZR05709.1"/>
    <property type="molecule type" value="Genomic_DNA"/>
</dbReference>
<dbReference type="Gene3D" id="1.10.10.10">
    <property type="entry name" value="Winged helix-like DNA-binding domain superfamily/Winged helix DNA-binding domain"/>
    <property type="match status" value="1"/>
</dbReference>
<dbReference type="AlphaFoldDB" id="A0A2W5SR53"/>
<dbReference type="GO" id="GO:0016987">
    <property type="term" value="F:sigma factor activity"/>
    <property type="evidence" value="ECO:0007669"/>
    <property type="project" value="UniProtKB-KW"/>
</dbReference>
<dbReference type="Pfam" id="PF08281">
    <property type="entry name" value="Sigma70_r4_2"/>
    <property type="match status" value="1"/>
</dbReference>
<feature type="region of interest" description="Disordered" evidence="6">
    <location>
        <begin position="1"/>
        <end position="69"/>
    </location>
</feature>
<comment type="caution">
    <text evidence="9">The sequence shown here is derived from an EMBL/GenBank/DDBJ whole genome shotgun (WGS) entry which is preliminary data.</text>
</comment>
<organism evidence="9 10">
    <name type="scientific">Corynebacterium kroppenstedtii</name>
    <dbReference type="NCBI Taxonomy" id="161879"/>
    <lineage>
        <taxon>Bacteria</taxon>
        <taxon>Bacillati</taxon>
        <taxon>Actinomycetota</taxon>
        <taxon>Actinomycetes</taxon>
        <taxon>Mycobacteriales</taxon>
        <taxon>Corynebacteriaceae</taxon>
        <taxon>Corynebacterium</taxon>
    </lineage>
</organism>
<keyword evidence="4" id="KW-0238">DNA-binding</keyword>
<feature type="domain" description="RNA polymerase sigma factor 70 region 4 type 2" evidence="8">
    <location>
        <begin position="189"/>
        <end position="241"/>
    </location>
</feature>
<dbReference type="InterPro" id="IPR014284">
    <property type="entry name" value="RNA_pol_sigma-70_dom"/>
</dbReference>
<dbReference type="CDD" id="cd06171">
    <property type="entry name" value="Sigma70_r4"/>
    <property type="match status" value="1"/>
</dbReference>
<feature type="domain" description="RNA polymerase sigma-70 region 2" evidence="7">
    <location>
        <begin position="97"/>
        <end position="163"/>
    </location>
</feature>
<evidence type="ECO:0000256" key="4">
    <source>
        <dbReference type="ARBA" id="ARBA00023125"/>
    </source>
</evidence>
<evidence type="ECO:0000259" key="8">
    <source>
        <dbReference type="Pfam" id="PF08281"/>
    </source>
</evidence>
<dbReference type="RefSeq" id="WP_303734397.1">
    <property type="nucleotide sequence ID" value="NZ_CAKZHK010000010.1"/>
</dbReference>
<dbReference type="InterPro" id="IPR013324">
    <property type="entry name" value="RNA_pol_sigma_r3/r4-like"/>
</dbReference>